<dbReference type="AlphaFoldDB" id="F6T5Q1"/>
<protein>
    <recommendedName>
        <fullName evidence="1">glutathione transferase</fullName>
        <ecNumber evidence="1">2.5.1.18</ecNumber>
    </recommendedName>
</protein>
<dbReference type="OMA" id="LELYLMW"/>
<dbReference type="SUPFAM" id="SSF52833">
    <property type="entry name" value="Thioredoxin-like"/>
    <property type="match status" value="1"/>
</dbReference>
<dbReference type="PROSITE" id="PS50404">
    <property type="entry name" value="GST_NTER"/>
    <property type="match status" value="1"/>
</dbReference>
<accession>F6T5Q1</accession>
<evidence type="ECO:0000313" key="6">
    <source>
        <dbReference type="Ensembl" id="ENSCINP00000000153.3"/>
    </source>
</evidence>
<accession>A0A1W2WB72</accession>
<evidence type="ECO:0000313" key="7">
    <source>
        <dbReference type="Proteomes" id="UP000008144"/>
    </source>
</evidence>
<dbReference type="EC" id="2.5.1.18" evidence="1"/>
<reference evidence="6" key="3">
    <citation type="submission" date="2025-09" db="UniProtKB">
        <authorList>
            <consortium name="Ensembl"/>
        </authorList>
    </citation>
    <scope>IDENTIFICATION</scope>
</reference>
<dbReference type="STRING" id="7719.ENSCINP00000000153"/>
<evidence type="ECO:0000256" key="2">
    <source>
        <dbReference type="ARBA" id="ARBA00022679"/>
    </source>
</evidence>
<dbReference type="SUPFAM" id="SSF47616">
    <property type="entry name" value="GST C-terminal domain-like"/>
    <property type="match status" value="1"/>
</dbReference>
<sequence>MPSYKFHYFNVKGRGESTRLLFAAAGVAYEDLRHGGEKWKEEIKPKMPFGQMPVLEVDNQLFAESAAINRYLARKFNMMGKTDEEAAVVDMFSDLMYDVLTKLPLFVKDEKQKAEELQKALGGKVKMVYDILEKQLDGKDYITGEMSLADIVFLYVTPNLLAMAPNALASYPKSTALYKRLTELPNISKWLAQRPQTAM</sequence>
<dbReference type="GeneID" id="100184425"/>
<dbReference type="Gene3D" id="3.40.30.10">
    <property type="entry name" value="Glutaredoxin"/>
    <property type="match status" value="1"/>
</dbReference>
<dbReference type="GO" id="GO:0006749">
    <property type="term" value="P:glutathione metabolic process"/>
    <property type="evidence" value="ECO:0000318"/>
    <property type="project" value="GO_Central"/>
</dbReference>
<reference evidence="7" key="1">
    <citation type="journal article" date="2002" name="Science">
        <title>The draft genome of Ciona intestinalis: insights into chordate and vertebrate origins.</title>
        <authorList>
            <person name="Dehal P."/>
            <person name="Satou Y."/>
            <person name="Campbell R.K."/>
            <person name="Chapman J."/>
            <person name="Degnan B."/>
            <person name="De Tomaso A."/>
            <person name="Davidson B."/>
            <person name="Di Gregorio A."/>
            <person name="Gelpke M."/>
            <person name="Goodstein D.M."/>
            <person name="Harafuji N."/>
            <person name="Hastings K.E."/>
            <person name="Ho I."/>
            <person name="Hotta K."/>
            <person name="Huang W."/>
            <person name="Kawashima T."/>
            <person name="Lemaire P."/>
            <person name="Martinez D."/>
            <person name="Meinertzhagen I.A."/>
            <person name="Necula S."/>
            <person name="Nonaka M."/>
            <person name="Putnam N."/>
            <person name="Rash S."/>
            <person name="Saiga H."/>
            <person name="Satake M."/>
            <person name="Terry A."/>
            <person name="Yamada L."/>
            <person name="Wang H.G."/>
            <person name="Awazu S."/>
            <person name="Azumi K."/>
            <person name="Boore J."/>
            <person name="Branno M."/>
            <person name="Chin-Bow S."/>
            <person name="DeSantis R."/>
            <person name="Doyle S."/>
            <person name="Francino P."/>
            <person name="Keys D.N."/>
            <person name="Haga S."/>
            <person name="Hayashi H."/>
            <person name="Hino K."/>
            <person name="Imai K.S."/>
            <person name="Inaba K."/>
            <person name="Kano S."/>
            <person name="Kobayashi K."/>
            <person name="Kobayashi M."/>
            <person name="Lee B.I."/>
            <person name="Makabe K.W."/>
            <person name="Manohar C."/>
            <person name="Matassi G."/>
            <person name="Medina M."/>
            <person name="Mochizuki Y."/>
            <person name="Mount S."/>
            <person name="Morishita T."/>
            <person name="Miura S."/>
            <person name="Nakayama A."/>
            <person name="Nishizaka S."/>
            <person name="Nomoto H."/>
            <person name="Ohta F."/>
            <person name="Oishi K."/>
            <person name="Rigoutsos I."/>
            <person name="Sano M."/>
            <person name="Sasaki A."/>
            <person name="Sasakura Y."/>
            <person name="Shoguchi E."/>
            <person name="Shin-i T."/>
            <person name="Spagnuolo A."/>
            <person name="Stainier D."/>
            <person name="Suzuki M.M."/>
            <person name="Tassy O."/>
            <person name="Takatori N."/>
            <person name="Tokuoka M."/>
            <person name="Yagi K."/>
            <person name="Yoshizaki F."/>
            <person name="Wada S."/>
            <person name="Zhang C."/>
            <person name="Hyatt P.D."/>
            <person name="Larimer F."/>
            <person name="Detter C."/>
            <person name="Doggett N."/>
            <person name="Glavina T."/>
            <person name="Hawkins T."/>
            <person name="Richardson P."/>
            <person name="Lucas S."/>
            <person name="Kohara Y."/>
            <person name="Levine M."/>
            <person name="Satoh N."/>
            <person name="Rokhsar D.S."/>
        </authorList>
    </citation>
    <scope>NUCLEOTIDE SEQUENCE [LARGE SCALE GENOMIC DNA]</scope>
</reference>
<dbReference type="FunFam" id="3.40.30.10:FF:000258">
    <property type="entry name" value="Glutathione S-transferase"/>
    <property type="match status" value="1"/>
</dbReference>
<evidence type="ECO:0000259" key="5">
    <source>
        <dbReference type="PROSITE" id="PS50405"/>
    </source>
</evidence>
<dbReference type="InterPro" id="IPR040079">
    <property type="entry name" value="Glutathione_S-Trfase"/>
</dbReference>
<dbReference type="Pfam" id="PF14497">
    <property type="entry name" value="GST_C_3"/>
    <property type="match status" value="1"/>
</dbReference>
<dbReference type="InterPro" id="IPR050213">
    <property type="entry name" value="GST_superfamily"/>
</dbReference>
<dbReference type="PANTHER" id="PTHR11571:SF224">
    <property type="entry name" value="HEMATOPOIETIC PROSTAGLANDIN D SYNTHASE"/>
    <property type="match status" value="1"/>
</dbReference>
<dbReference type="Proteomes" id="UP000008144">
    <property type="component" value="Unassembled WGS sequence"/>
</dbReference>
<keyword evidence="7" id="KW-1185">Reference proteome</keyword>
<dbReference type="InterPro" id="IPR036282">
    <property type="entry name" value="Glutathione-S-Trfase_C_sf"/>
</dbReference>
<dbReference type="Pfam" id="PF02798">
    <property type="entry name" value="GST_N"/>
    <property type="match status" value="1"/>
</dbReference>
<dbReference type="RefSeq" id="XP_026695855.1">
    <property type="nucleotide sequence ID" value="XM_026840054.1"/>
</dbReference>
<dbReference type="Ensembl" id="ENSCINT00000000153.3">
    <property type="protein sequence ID" value="ENSCINP00000000153.3"/>
    <property type="gene ID" value="ENSCING00000000098.3"/>
</dbReference>
<dbReference type="HOGENOM" id="CLU_039475_1_0_1"/>
<dbReference type="InterPro" id="IPR036249">
    <property type="entry name" value="Thioredoxin-like_sf"/>
</dbReference>
<evidence type="ECO:0000256" key="1">
    <source>
        <dbReference type="ARBA" id="ARBA00012452"/>
    </source>
</evidence>
<evidence type="ECO:0000256" key="3">
    <source>
        <dbReference type="ARBA" id="ARBA00047960"/>
    </source>
</evidence>
<dbReference type="SFLD" id="SFLDG00363">
    <property type="entry name" value="AMPS_(cytGST):_Alpha-__Mu-__Pi"/>
    <property type="match status" value="1"/>
</dbReference>
<proteinExistence type="predicted"/>
<dbReference type="SFLD" id="SFLDG01205">
    <property type="entry name" value="AMPS.1"/>
    <property type="match status" value="1"/>
</dbReference>
<dbReference type="KEGG" id="cin:100184425"/>
<keyword evidence="2" id="KW-0808">Transferase</keyword>
<dbReference type="InterPro" id="IPR004045">
    <property type="entry name" value="Glutathione_S-Trfase_N"/>
</dbReference>
<feature type="domain" description="GST C-terminal" evidence="5">
    <location>
        <begin position="82"/>
        <end position="199"/>
    </location>
</feature>
<organism evidence="6 7">
    <name type="scientific">Ciona intestinalis</name>
    <name type="common">Transparent sea squirt</name>
    <name type="synonym">Ascidia intestinalis</name>
    <dbReference type="NCBI Taxonomy" id="7719"/>
    <lineage>
        <taxon>Eukaryota</taxon>
        <taxon>Metazoa</taxon>
        <taxon>Chordata</taxon>
        <taxon>Tunicata</taxon>
        <taxon>Ascidiacea</taxon>
        <taxon>Phlebobranchia</taxon>
        <taxon>Cionidae</taxon>
        <taxon>Ciona</taxon>
    </lineage>
</organism>
<gene>
    <name evidence="6" type="primary">LOC100184425</name>
</gene>
<dbReference type="SFLD" id="SFLDS00019">
    <property type="entry name" value="Glutathione_Transferase_(cytos"/>
    <property type="match status" value="1"/>
</dbReference>
<dbReference type="InterPro" id="IPR004046">
    <property type="entry name" value="GST_C"/>
</dbReference>
<feature type="domain" description="GST N-terminal" evidence="4">
    <location>
        <begin position="2"/>
        <end position="80"/>
    </location>
</feature>
<dbReference type="InParanoid" id="F6T5Q1"/>
<dbReference type="GeneTree" id="ENSGT00940000166401"/>
<dbReference type="PANTHER" id="PTHR11571">
    <property type="entry name" value="GLUTATHIONE S-TRANSFERASE"/>
    <property type="match status" value="1"/>
</dbReference>
<dbReference type="OrthoDB" id="414243at2759"/>
<comment type="catalytic activity">
    <reaction evidence="3">
        <text>RX + glutathione = an S-substituted glutathione + a halide anion + H(+)</text>
        <dbReference type="Rhea" id="RHEA:16437"/>
        <dbReference type="ChEBI" id="CHEBI:15378"/>
        <dbReference type="ChEBI" id="CHEBI:16042"/>
        <dbReference type="ChEBI" id="CHEBI:17792"/>
        <dbReference type="ChEBI" id="CHEBI:57925"/>
        <dbReference type="ChEBI" id="CHEBI:90779"/>
        <dbReference type="EC" id="2.5.1.18"/>
    </reaction>
</comment>
<reference evidence="6" key="2">
    <citation type="submission" date="2025-08" db="UniProtKB">
        <authorList>
            <consortium name="Ensembl"/>
        </authorList>
    </citation>
    <scope>IDENTIFICATION</scope>
</reference>
<dbReference type="GO" id="GO:0004364">
    <property type="term" value="F:glutathione transferase activity"/>
    <property type="evidence" value="ECO:0000318"/>
    <property type="project" value="GO_Central"/>
</dbReference>
<dbReference type="PROSITE" id="PS50405">
    <property type="entry name" value="GST_CTER"/>
    <property type="match status" value="1"/>
</dbReference>
<name>F6T5Q1_CIOIN</name>
<evidence type="ECO:0000259" key="4">
    <source>
        <dbReference type="PROSITE" id="PS50404"/>
    </source>
</evidence>
<dbReference type="InterPro" id="IPR010987">
    <property type="entry name" value="Glutathione-S-Trfase_C-like"/>
</dbReference>
<dbReference type="Gene3D" id="1.20.1050.10">
    <property type="match status" value="1"/>
</dbReference>
<dbReference type="CDD" id="cd03039">
    <property type="entry name" value="GST_N_Sigma_like"/>
    <property type="match status" value="1"/>
</dbReference>